<evidence type="ECO:0000313" key="3">
    <source>
        <dbReference type="Proteomes" id="UP000325788"/>
    </source>
</evidence>
<evidence type="ECO:0000256" key="1">
    <source>
        <dbReference type="SAM" id="SignalP"/>
    </source>
</evidence>
<proteinExistence type="predicted"/>
<feature type="signal peptide" evidence="1">
    <location>
        <begin position="1"/>
        <end position="19"/>
    </location>
</feature>
<dbReference type="Gene3D" id="2.40.160.10">
    <property type="entry name" value="Porin"/>
    <property type="match status" value="1"/>
</dbReference>
<dbReference type="InterPro" id="IPR023614">
    <property type="entry name" value="Porin_dom_sf"/>
</dbReference>
<dbReference type="AlphaFoldDB" id="A0A5N4WLZ9"/>
<dbReference type="EMBL" id="VXLD01000003">
    <property type="protein sequence ID" value="KAB1856809.1"/>
    <property type="molecule type" value="Genomic_DNA"/>
</dbReference>
<accession>A0A5N4WLZ9</accession>
<organism evidence="2 3">
    <name type="scientific">Acinetobacter tandoii</name>
    <dbReference type="NCBI Taxonomy" id="202954"/>
    <lineage>
        <taxon>Bacteria</taxon>
        <taxon>Pseudomonadati</taxon>
        <taxon>Pseudomonadota</taxon>
        <taxon>Gammaproteobacteria</taxon>
        <taxon>Moraxellales</taxon>
        <taxon>Moraxellaceae</taxon>
        <taxon>Acinetobacter</taxon>
    </lineage>
</organism>
<gene>
    <name evidence="2" type="ORF">F4W09_07455</name>
</gene>
<sequence length="279" mass="30641">MKKVLTSLALALIASSSFAYDAQIDTGFSYFDRDDDITDAEGQFDLKGTFYFNPVIVKNAPLNEAAFLGHNSNASLSYTYNYWDSKTLSDGLGNNVSQESKAHHIGAGIEYFVEQFYLNGQVGFGQAKDETKIQSVLGSAKYKEDYDATTYRALVGYMPISNLLLATGIDGYQGDEDNDDNRFALAAKYVAPVGQGQFINLEAEGAWGDVDTINLAADYYFDPAFSFGLAYNIEDDGDEDIDFFSVRSKYFFSPNFAVGGAVGFGDDIQGFNLNATLRF</sequence>
<dbReference type="InterPro" id="IPR031593">
    <property type="entry name" value="Porin_7"/>
</dbReference>
<name>A0A5N4WLZ9_9GAMM</name>
<protein>
    <submittedName>
        <fullName evidence="2">Putative porin</fullName>
    </submittedName>
</protein>
<comment type="caution">
    <text evidence="2">The sequence shown here is derived from an EMBL/GenBank/DDBJ whole genome shotgun (WGS) entry which is preliminary data.</text>
</comment>
<keyword evidence="1" id="KW-0732">Signal</keyword>
<reference evidence="2 3" key="1">
    <citation type="submission" date="2019-09" db="EMBL/GenBank/DDBJ databases">
        <title>Draft genome sequence of Acinetobacter tandoii W4-4-4 isolated from environmental water sample.</title>
        <authorList>
            <person name="Wee S.K."/>
            <person name="Yan B."/>
            <person name="Mustaffa S.B."/>
            <person name="Yap E.P.H."/>
        </authorList>
    </citation>
    <scope>NUCLEOTIDE SEQUENCE [LARGE SCALE GENOMIC DNA]</scope>
    <source>
        <strain evidence="2 3">W4-4-4</strain>
    </source>
</reference>
<dbReference type="SUPFAM" id="SSF56935">
    <property type="entry name" value="Porins"/>
    <property type="match status" value="1"/>
</dbReference>
<dbReference type="RefSeq" id="WP_151504453.1">
    <property type="nucleotide sequence ID" value="NZ_VXLD01000003.1"/>
</dbReference>
<feature type="chain" id="PRO_5024295667" evidence="1">
    <location>
        <begin position="20"/>
        <end position="279"/>
    </location>
</feature>
<dbReference type="Pfam" id="PF16956">
    <property type="entry name" value="Porin_7"/>
    <property type="match status" value="1"/>
</dbReference>
<dbReference type="Proteomes" id="UP000325788">
    <property type="component" value="Unassembled WGS sequence"/>
</dbReference>
<evidence type="ECO:0000313" key="2">
    <source>
        <dbReference type="EMBL" id="KAB1856809.1"/>
    </source>
</evidence>